<evidence type="ECO:0000313" key="3">
    <source>
        <dbReference type="Proteomes" id="UP000618986"/>
    </source>
</evidence>
<comment type="caution">
    <text evidence="2">The sequence shown here is derived from an EMBL/GenBank/DDBJ whole genome shotgun (WGS) entry which is preliminary data.</text>
</comment>
<dbReference type="Gene3D" id="3.30.450.30">
    <property type="entry name" value="Dynein light chain 2a, cytoplasmic"/>
    <property type="match status" value="1"/>
</dbReference>
<evidence type="ECO:0000313" key="2">
    <source>
        <dbReference type="EMBL" id="MBB5110507.1"/>
    </source>
</evidence>
<dbReference type="GeneID" id="300290946"/>
<protein>
    <recommendedName>
        <fullName evidence="1">Roadblock/LAMTOR2 domain-containing protein</fullName>
    </recommendedName>
</protein>
<proteinExistence type="predicted"/>
<evidence type="ECO:0000259" key="1">
    <source>
        <dbReference type="SMART" id="SM00960"/>
    </source>
</evidence>
<dbReference type="SUPFAM" id="SSF103196">
    <property type="entry name" value="Roadblock/LC7 domain"/>
    <property type="match status" value="1"/>
</dbReference>
<dbReference type="EMBL" id="JACHJC010000001">
    <property type="protein sequence ID" value="MBB5110507.1"/>
    <property type="molecule type" value="Genomic_DNA"/>
</dbReference>
<dbReference type="SMART" id="SM00960">
    <property type="entry name" value="Robl_LC7"/>
    <property type="match status" value="1"/>
</dbReference>
<reference evidence="2 3" key="1">
    <citation type="submission" date="2020-08" db="EMBL/GenBank/DDBJ databases">
        <title>Sequencing the genomes of 1000 actinobacteria strains.</title>
        <authorList>
            <person name="Klenk H.-P."/>
        </authorList>
    </citation>
    <scope>NUCLEOTIDE SEQUENCE [LARGE SCALE GENOMIC DNA]</scope>
    <source>
        <strain evidence="2 3">DSM 43036</strain>
    </source>
</reference>
<organism evidence="2 3">
    <name type="scientific">Micromonospora echinospora</name>
    <name type="common">Micromonospora purpurea</name>
    <dbReference type="NCBI Taxonomy" id="1877"/>
    <lineage>
        <taxon>Bacteria</taxon>
        <taxon>Bacillati</taxon>
        <taxon>Actinomycetota</taxon>
        <taxon>Actinomycetes</taxon>
        <taxon>Micromonosporales</taxon>
        <taxon>Micromonosporaceae</taxon>
        <taxon>Micromonospora</taxon>
    </lineage>
</organism>
<dbReference type="InterPro" id="IPR004942">
    <property type="entry name" value="Roadblock/LAMTOR2_dom"/>
</dbReference>
<dbReference type="Pfam" id="PF03259">
    <property type="entry name" value="Robl_LC7"/>
    <property type="match status" value="1"/>
</dbReference>
<dbReference type="RefSeq" id="WP_184680213.1">
    <property type="nucleotide sequence ID" value="NZ_JACHJC010000001.1"/>
</dbReference>
<dbReference type="InterPro" id="IPR053141">
    <property type="entry name" value="Mycobact_SerProt_Inhib_Rv3364c"/>
</dbReference>
<sequence>MSDLSYLLNTNLVARVPGISRAVAVSADGLLLAWTDGLNRDAAERLAAVAAGMNSLLNGAARDLSAGGVRGNLTELAHGFLILVAVSTGASLLTLATRDADLAFVTEELGRFAEQVGDQLTPAFAGTLTAAAAGRR</sequence>
<name>A0ABR6M557_MICEC</name>
<accession>A0ABR6M557</accession>
<feature type="domain" description="Roadblock/LAMTOR2" evidence="1">
    <location>
        <begin position="6"/>
        <end position="96"/>
    </location>
</feature>
<dbReference type="PANTHER" id="PTHR36222:SF1">
    <property type="entry name" value="SERINE PROTEASE INHIBITOR RV3364C"/>
    <property type="match status" value="1"/>
</dbReference>
<keyword evidence="3" id="KW-1185">Reference proteome</keyword>
<dbReference type="PANTHER" id="PTHR36222">
    <property type="entry name" value="SERINE PROTEASE INHIBITOR RV3364C"/>
    <property type="match status" value="1"/>
</dbReference>
<dbReference type="Proteomes" id="UP000618986">
    <property type="component" value="Unassembled WGS sequence"/>
</dbReference>
<gene>
    <name evidence="2" type="ORF">FHU28_000346</name>
</gene>